<dbReference type="GO" id="GO:0022857">
    <property type="term" value="F:transmembrane transporter activity"/>
    <property type="evidence" value="ECO:0007669"/>
    <property type="project" value="InterPro"/>
</dbReference>
<dbReference type="Gene3D" id="3.90.640.10">
    <property type="entry name" value="Actin, Chain A, domain 4"/>
    <property type="match status" value="1"/>
</dbReference>
<dbReference type="InterPro" id="IPR013126">
    <property type="entry name" value="Hsp_70_fam"/>
</dbReference>
<dbReference type="Proteomes" id="UP001239795">
    <property type="component" value="Unassembled WGS sequence"/>
</dbReference>
<dbReference type="InterPro" id="IPR043129">
    <property type="entry name" value="ATPase_NBD"/>
</dbReference>
<dbReference type="PANTHER" id="PTHR14187">
    <property type="entry name" value="ALPHA KINASE/ELONGATION FACTOR 2 KINASE"/>
    <property type="match status" value="1"/>
</dbReference>
<dbReference type="SUPFAM" id="SSF103473">
    <property type="entry name" value="MFS general substrate transporter"/>
    <property type="match status" value="1"/>
</dbReference>
<comment type="caution">
    <text evidence="5">The sequence shown here is derived from an EMBL/GenBank/DDBJ whole genome shotgun (WGS) entry which is preliminary data.</text>
</comment>
<evidence type="ECO:0000256" key="3">
    <source>
        <dbReference type="ARBA" id="ARBA00022840"/>
    </source>
</evidence>
<dbReference type="CDD" id="cd10170">
    <property type="entry name" value="ASKHA_NBD_HSP70"/>
    <property type="match status" value="1"/>
</dbReference>
<feature type="transmembrane region" description="Helical" evidence="4">
    <location>
        <begin position="751"/>
        <end position="769"/>
    </location>
</feature>
<gene>
    <name evidence="5" type="ORF">CMEL01_12811</name>
</gene>
<comment type="subcellular location">
    <subcellularLocation>
        <location evidence="1">Membrane</location>
        <topology evidence="1">Multi-pass membrane protein</topology>
    </subcellularLocation>
</comment>
<dbReference type="Gene3D" id="3.30.420.40">
    <property type="match status" value="2"/>
</dbReference>
<feature type="transmembrane region" description="Helical" evidence="4">
    <location>
        <begin position="781"/>
        <end position="799"/>
    </location>
</feature>
<dbReference type="Gene3D" id="1.20.1250.20">
    <property type="entry name" value="MFS general substrate transporter like domains"/>
    <property type="match status" value="2"/>
</dbReference>
<dbReference type="PANTHER" id="PTHR14187:SF5">
    <property type="entry name" value="HEAT SHOCK 70 KDA PROTEIN 12A"/>
    <property type="match status" value="1"/>
</dbReference>
<evidence type="ECO:0008006" key="7">
    <source>
        <dbReference type="Google" id="ProtNLM"/>
    </source>
</evidence>
<dbReference type="Pfam" id="PF07690">
    <property type="entry name" value="MFS_1"/>
    <property type="match status" value="1"/>
</dbReference>
<sequence length="1078" mass="119294">MVKTRISEDDEKAIIIGIDFGTTFSGVSWAYSGQPDNIEVISRWESKINLNSDKEKVPSSILFRGKRGNSSWGYAIPRDAKQEPLKWFKLLLVDERDLPENVRDSSQIATARRLAKSANKEPVEIISGYLQNLWNHAIECIVSTVGDAMVKMCQFHIVITLPAIWPDYAKARMRRAAEEAGLLKSRPAGETSLSFISEPEAAALATMKDLSKMPTAEVGDHIVVCDAGGGTVDLITYEILSLDPFIVREAVQGDGDLCGGVFLDEAFVNMLKEKVTPQAWNNIPEEEVRKLLNDEWEHCIKPSFKNQDDDWQINLPPECRVPGSQRRGMKRKRNLILDQADLLKVFDPVVNQTISLVEKQIEAVMTKTESKPKQIILVGGFGRCPYLRSRLKEEVGNNIEILQGYGAKPWTAICRGATIHGLTRRNLAPGLAVEIKSRVSRMSYGTCCTMPYDPEEHEEEDRYWCEDELAWKVDTCMEWFLERGTDVSSADPVTKSYYRLWESVPSQVDGTIYSSEAWPPPERLDHRVNELCNITWKKKINFASLPRFTNPMGKVFAMINYDVEMACSGKSVDFTVIHDGKQVAAKNVDVVFKSDGDDLNELTPFIAPRHRDVLNERKRVHCDGQHIEKLASDTPERAQYLQKSTTVAFTTCNPSAWTPGSLSIPSTARLIIVSRQQKANQTASPLSGDITDTERGKDAVVIEPVRTVTRVKWYLIVVAILSSTFLFALGNTVVADVQPQFVLQFDSNKDIAWLAVAFITAATAINLFYGQFYSYLKPKWLYIASVAVFEADSALCGAAPNMNSLIVGRALCGLGGVCIWAFYINLPVGGLAAPVYLFMLPSPNPQPGATILQRLTEIDWIEAPLILGAIVCFTQAYRIGTTKERRIFPAELITSRKYYRTIILMFCVTAAGGCAIFVPVYFVLIFFQFTRGDSAIDAAVRLLPFILVMVTMTLTQGGMLSQPSGKFGLYMPWFTVGGIISVVASTLMYVVKTDTSTTWIYGTSAMLGAGVGTSTQAGFPIALASLPAPKAAVASSLIALAQTSGINIALAVNNAVFLNRAEKRLTAILPDTVTEDQI</sequence>
<evidence type="ECO:0000256" key="4">
    <source>
        <dbReference type="SAM" id="Phobius"/>
    </source>
</evidence>
<dbReference type="InterPro" id="IPR011701">
    <property type="entry name" value="MFS"/>
</dbReference>
<evidence type="ECO:0000256" key="2">
    <source>
        <dbReference type="ARBA" id="ARBA00022741"/>
    </source>
</evidence>
<keyword evidence="6" id="KW-1185">Reference proteome</keyword>
<dbReference type="GO" id="GO:0140662">
    <property type="term" value="F:ATP-dependent protein folding chaperone"/>
    <property type="evidence" value="ECO:0007669"/>
    <property type="project" value="InterPro"/>
</dbReference>
<organism evidence="5 6">
    <name type="scientific">Colletotrichum melonis</name>
    <dbReference type="NCBI Taxonomy" id="1209925"/>
    <lineage>
        <taxon>Eukaryota</taxon>
        <taxon>Fungi</taxon>
        <taxon>Dikarya</taxon>
        <taxon>Ascomycota</taxon>
        <taxon>Pezizomycotina</taxon>
        <taxon>Sordariomycetes</taxon>
        <taxon>Hypocreomycetidae</taxon>
        <taxon>Glomerellales</taxon>
        <taxon>Glomerellaceae</taxon>
        <taxon>Colletotrichum</taxon>
        <taxon>Colletotrichum acutatum species complex</taxon>
    </lineage>
</organism>
<dbReference type="PRINTS" id="PR00301">
    <property type="entry name" value="HEATSHOCK70"/>
</dbReference>
<keyword evidence="4" id="KW-0812">Transmembrane</keyword>
<dbReference type="EMBL" id="MLGG01000006">
    <property type="protein sequence ID" value="KAK1464050.1"/>
    <property type="molecule type" value="Genomic_DNA"/>
</dbReference>
<dbReference type="SUPFAM" id="SSF53067">
    <property type="entry name" value="Actin-like ATPase domain"/>
    <property type="match status" value="2"/>
</dbReference>
<feature type="transmembrane region" description="Helical" evidence="4">
    <location>
        <begin position="713"/>
        <end position="730"/>
    </location>
</feature>
<dbReference type="InterPro" id="IPR036259">
    <property type="entry name" value="MFS_trans_sf"/>
</dbReference>
<keyword evidence="4" id="KW-1133">Transmembrane helix</keyword>
<feature type="transmembrane region" description="Helical" evidence="4">
    <location>
        <begin position="967"/>
        <end position="991"/>
    </location>
</feature>
<evidence type="ECO:0000313" key="6">
    <source>
        <dbReference type="Proteomes" id="UP001239795"/>
    </source>
</evidence>
<feature type="transmembrane region" description="Helical" evidence="4">
    <location>
        <begin position="901"/>
        <end position="926"/>
    </location>
</feature>
<proteinExistence type="predicted"/>
<dbReference type="GO" id="GO:0005524">
    <property type="term" value="F:ATP binding"/>
    <property type="evidence" value="ECO:0007669"/>
    <property type="project" value="UniProtKB-KW"/>
</dbReference>
<keyword evidence="4" id="KW-0472">Membrane</keyword>
<keyword evidence="2" id="KW-0547">Nucleotide-binding</keyword>
<evidence type="ECO:0000313" key="5">
    <source>
        <dbReference type="EMBL" id="KAK1464050.1"/>
    </source>
</evidence>
<evidence type="ECO:0000256" key="1">
    <source>
        <dbReference type="ARBA" id="ARBA00004141"/>
    </source>
</evidence>
<name>A0AAI9UT72_9PEZI</name>
<accession>A0AAI9UT72</accession>
<feature type="transmembrane region" description="Helical" evidence="4">
    <location>
        <begin position="811"/>
        <end position="840"/>
    </location>
</feature>
<dbReference type="GO" id="GO:0016020">
    <property type="term" value="C:membrane"/>
    <property type="evidence" value="ECO:0007669"/>
    <property type="project" value="UniProtKB-SubCell"/>
</dbReference>
<dbReference type="Pfam" id="PF00012">
    <property type="entry name" value="HSP70"/>
    <property type="match status" value="1"/>
</dbReference>
<reference evidence="5 6" key="1">
    <citation type="submission" date="2016-10" db="EMBL/GenBank/DDBJ databases">
        <title>The genome sequence of Colletotrichum fioriniae PJ7.</title>
        <authorList>
            <person name="Baroncelli R."/>
        </authorList>
    </citation>
    <scope>NUCLEOTIDE SEQUENCE [LARGE SCALE GENOMIC DNA]</scope>
    <source>
        <strain evidence="5">Col 31</strain>
    </source>
</reference>
<dbReference type="AlphaFoldDB" id="A0AAI9UT72"/>
<protein>
    <recommendedName>
        <fullName evidence="7">Hsp70-like protein</fullName>
    </recommendedName>
</protein>
<keyword evidence="3" id="KW-0067">ATP-binding</keyword>
<feature type="transmembrane region" description="Helical" evidence="4">
    <location>
        <begin position="860"/>
        <end position="880"/>
    </location>
</feature>